<feature type="transmembrane region" description="Helical" evidence="7">
    <location>
        <begin position="1075"/>
        <end position="1095"/>
    </location>
</feature>
<feature type="transmembrane region" description="Helical" evidence="7">
    <location>
        <begin position="1300"/>
        <end position="1320"/>
    </location>
</feature>
<dbReference type="Pfam" id="PF05140">
    <property type="entry name" value="ResB"/>
    <property type="match status" value="1"/>
</dbReference>
<feature type="region of interest" description="Disordered" evidence="6">
    <location>
        <begin position="970"/>
        <end position="993"/>
    </location>
</feature>
<feature type="transmembrane region" description="Helical" evidence="7">
    <location>
        <begin position="189"/>
        <end position="212"/>
    </location>
</feature>
<dbReference type="RefSeq" id="WP_171182899.1">
    <property type="nucleotide sequence ID" value="NZ_WTPX01000004.1"/>
</dbReference>
<evidence type="ECO:0000313" key="10">
    <source>
        <dbReference type="EMBL" id="NNJ24210.1"/>
    </source>
</evidence>
<dbReference type="InterPro" id="IPR002541">
    <property type="entry name" value="Cyt_c_assembly"/>
</dbReference>
<reference evidence="10 11" key="1">
    <citation type="journal article" date="2020" name="Syst. Appl. Microbiol.">
        <title>Alienimonas chondri sp. nov., a novel planctomycete isolated from the biofilm of the red alga Chondrus crispus.</title>
        <authorList>
            <person name="Vitorino I."/>
            <person name="Albuquerque L."/>
            <person name="Wiegand S."/>
            <person name="Kallscheuer N."/>
            <person name="da Costa M.S."/>
            <person name="Lobo-da-Cunha A."/>
            <person name="Jogler C."/>
            <person name="Lage O.M."/>
        </authorList>
    </citation>
    <scope>NUCLEOTIDE SEQUENCE [LARGE SCALE GENOMIC DNA]</scope>
    <source>
        <strain evidence="10 11">LzC2</strain>
    </source>
</reference>
<dbReference type="PANTHER" id="PTHR30071">
    <property type="entry name" value="HEME EXPORTER PROTEIN C"/>
    <property type="match status" value="1"/>
</dbReference>
<feature type="domain" description="ResB-like" evidence="9">
    <location>
        <begin position="452"/>
        <end position="546"/>
    </location>
</feature>
<feature type="transmembrane region" description="Helical" evidence="7">
    <location>
        <begin position="1101"/>
        <end position="1119"/>
    </location>
</feature>
<feature type="transmembrane region" description="Helical" evidence="7">
    <location>
        <begin position="1201"/>
        <end position="1223"/>
    </location>
</feature>
<feature type="transmembrane region" description="Helical" evidence="7">
    <location>
        <begin position="224"/>
        <end position="247"/>
    </location>
</feature>
<evidence type="ECO:0000256" key="1">
    <source>
        <dbReference type="ARBA" id="ARBA00004141"/>
    </source>
</evidence>
<feature type="transmembrane region" description="Helical" evidence="7">
    <location>
        <begin position="1018"/>
        <end position="1040"/>
    </location>
</feature>
<feature type="transmembrane region" description="Helical" evidence="7">
    <location>
        <begin position="118"/>
        <end position="139"/>
    </location>
</feature>
<dbReference type="Proteomes" id="UP000609651">
    <property type="component" value="Unassembled WGS sequence"/>
</dbReference>
<evidence type="ECO:0000313" key="11">
    <source>
        <dbReference type="Proteomes" id="UP000609651"/>
    </source>
</evidence>
<evidence type="ECO:0000256" key="3">
    <source>
        <dbReference type="ARBA" id="ARBA00022748"/>
    </source>
</evidence>
<evidence type="ECO:0000259" key="8">
    <source>
        <dbReference type="Pfam" id="PF01578"/>
    </source>
</evidence>
<dbReference type="InterPro" id="IPR007816">
    <property type="entry name" value="ResB-like_domain"/>
</dbReference>
<feature type="region of interest" description="Disordered" evidence="6">
    <location>
        <begin position="602"/>
        <end position="639"/>
    </location>
</feature>
<feature type="transmembrane region" description="Helical" evidence="7">
    <location>
        <begin position="1263"/>
        <end position="1280"/>
    </location>
</feature>
<dbReference type="InterPro" id="IPR045062">
    <property type="entry name" value="Cyt_c_biogenesis_CcsA/CcmC"/>
</dbReference>
<feature type="transmembrane region" description="Helical" evidence="7">
    <location>
        <begin position="253"/>
        <end position="275"/>
    </location>
</feature>
<proteinExistence type="predicted"/>
<feature type="transmembrane region" description="Helical" evidence="7">
    <location>
        <begin position="52"/>
        <end position="72"/>
    </location>
</feature>
<feature type="region of interest" description="Disordered" evidence="6">
    <location>
        <begin position="1"/>
        <end position="35"/>
    </location>
</feature>
<dbReference type="PANTHER" id="PTHR30071:SF1">
    <property type="entry name" value="CYTOCHROME B_B6 PROTEIN-RELATED"/>
    <property type="match status" value="1"/>
</dbReference>
<feature type="transmembrane region" description="Helical" evidence="7">
    <location>
        <begin position="84"/>
        <end position="103"/>
    </location>
</feature>
<evidence type="ECO:0000256" key="4">
    <source>
        <dbReference type="ARBA" id="ARBA00022989"/>
    </source>
</evidence>
<organism evidence="10 11">
    <name type="scientific">Alienimonas chondri</name>
    <dbReference type="NCBI Taxonomy" id="2681879"/>
    <lineage>
        <taxon>Bacteria</taxon>
        <taxon>Pseudomonadati</taxon>
        <taxon>Planctomycetota</taxon>
        <taxon>Planctomycetia</taxon>
        <taxon>Planctomycetales</taxon>
        <taxon>Planctomycetaceae</taxon>
        <taxon>Alienimonas</taxon>
    </lineage>
</organism>
<feature type="transmembrane region" description="Helical" evidence="7">
    <location>
        <begin position="1238"/>
        <end position="1256"/>
    </location>
</feature>
<comment type="subcellular location">
    <subcellularLocation>
        <location evidence="1">Membrane</location>
        <topology evidence="1">Multi-pass membrane protein</topology>
    </subcellularLocation>
</comment>
<gene>
    <name evidence="10" type="primary">ccsA</name>
    <name evidence="10" type="ORF">LzC2_02600</name>
</gene>
<protein>
    <submittedName>
        <fullName evidence="10">Cytochrome c biogenesis protein CcsA</fullName>
    </submittedName>
</protein>
<keyword evidence="11" id="KW-1185">Reference proteome</keyword>
<evidence type="ECO:0000256" key="2">
    <source>
        <dbReference type="ARBA" id="ARBA00022692"/>
    </source>
</evidence>
<evidence type="ECO:0000256" key="5">
    <source>
        <dbReference type="ARBA" id="ARBA00023136"/>
    </source>
</evidence>
<accession>A0ABX1V7X5</accession>
<keyword evidence="5 7" id="KW-0472">Membrane</keyword>
<evidence type="ECO:0000259" key="9">
    <source>
        <dbReference type="Pfam" id="PF05140"/>
    </source>
</evidence>
<dbReference type="Pfam" id="PF01578">
    <property type="entry name" value="Cytochrom_C_asm"/>
    <property type="match status" value="1"/>
</dbReference>
<feature type="compositionally biased region" description="Low complexity" evidence="6">
    <location>
        <begin position="625"/>
        <end position="634"/>
    </location>
</feature>
<feature type="domain" description="Cytochrome c assembly protein" evidence="8">
    <location>
        <begin position="1075"/>
        <end position="1290"/>
    </location>
</feature>
<feature type="transmembrane region" description="Helical" evidence="7">
    <location>
        <begin position="1046"/>
        <end position="1068"/>
    </location>
</feature>
<feature type="transmembrane region" description="Helical" evidence="7">
    <location>
        <begin position="574"/>
        <end position="597"/>
    </location>
</feature>
<keyword evidence="4 7" id="KW-1133">Transmembrane helix</keyword>
<dbReference type="EMBL" id="WTPX01000004">
    <property type="protein sequence ID" value="NNJ24210.1"/>
    <property type="molecule type" value="Genomic_DNA"/>
</dbReference>
<feature type="transmembrane region" description="Helical" evidence="7">
    <location>
        <begin position="151"/>
        <end position="169"/>
    </location>
</feature>
<keyword evidence="2 7" id="KW-0812">Transmembrane</keyword>
<comment type="caution">
    <text evidence="10">The sequence shown here is derived from an EMBL/GenBank/DDBJ whole genome shotgun (WGS) entry which is preliminary data.</text>
</comment>
<evidence type="ECO:0000256" key="6">
    <source>
        <dbReference type="SAM" id="MobiDB-lite"/>
    </source>
</evidence>
<name>A0ABX1V7X5_9PLAN</name>
<evidence type="ECO:0000256" key="7">
    <source>
        <dbReference type="SAM" id="Phobius"/>
    </source>
</evidence>
<keyword evidence="3" id="KW-0201">Cytochrome c-type biogenesis</keyword>
<sequence>MSDGSPAADPFADEAVPARSESAAQPRTNESRTNESGSVVTDVLNVLASLKITVTLLALSLFLVLAGTLAQVNHDIWEVVHNYFRCWVAYIPLADLVPTSWFPPGTRFGNLANLPGGFIFPGGWTLGLALGINQLASMLTKFKVKARGTRLWIGLAVTAMGVAVTWAVVLSGMGGETGQGEPAVSYETLWRILQACVAVVSIGLSVWTLRVLTDPVKRKQPATVLIAGGAAIGLGLAVWSLFVGTVSDSSGRILWQLIKASFAAAVLLGGLLPIFGRQGGTFLLHCGLLLLLASEFHTGTFAREGVISLPEGEAKNYVSDTRSFEFALMVEGEDGVATHHVIDGEALAAAAENESVIDDPRLPVIVEPLKVYRNSDLRTAGGEGTEPNPDDVLPTGGRFGIIPMDTGTGVEAGAADFPAGLFRLRERGKGGKALGTVLGSALLTDDRAEEVDFDGGTLTAQLRFTREYLPFSVRLKDVRAEFYPGTTLPSHYSSDLRFEPMATPVAGEGDLAPPSGDEQGFNAFIWMNNPLRYAGRTFYQQGYDSGLDAKTGRQVRPENSVVQVVSNTGWMVPYVACMILAFGMLAQFGMSLVRFLARRGPVSVPSSDAPGSPSPLGGARRERGAPPSGDGAAPDPDDEPPLSRFAWLAPVAVVLVFGGYVASKWRSPEPYRVAGMTEGFDLAAFEKIPVLQGGRYKPLGTVARNAAKAMNGNRQEFLDAKGNRVPASLWLLDTMADSEAADAHRIFRITNPQVLETLGLKPRKGLTYARGEFAGELGSDDPEDVAKNERLAEARKRAKEASDKRGKKLPIDAAERAFLDFTGQLSVRDTLLASLNPEEFAPEIAGGLFPLPAYERVYQLMLEDGKAPLGVPRGDRWETPAHADMQEVVEELVYDRLGEIGQTPESFLRALNERSGGTPLFSAAEFDGEPDEVVEQWAALRTAWKEKQPGMFNLAVKRLTERLYEAEEERQLAAEAADEEDAAEALPGPGPREIETLSRTRVNLESWFNQAAPLYSCYLLYIAATLLTLVGWMLVPLGWGALPRSAAFWLLMFTFAIHTVALGMRIWISGRPPVTNLYSSAIFIGWAAVGLGLLAERLYGWGVGNGLACVAGVGTLLIAHSEPLSGQDTFEVLRAVLDTQFWLATHVVTITLGYAAVGAAGLLGWFYILGGLLTPALATVVGRPGSRSAGQDLGQALSKMIYGITCFAALLSLVGTILGGLWADDSWGRFWGWDPKENGAMLIVIWTALVLHARWGKLVGERGLAVLAVAGNIAVAWSWFGTNELGVGLHSYGFTEGVLFTLAVVAAMHLVVIAAGSLIPRSAWWSNRARADRAARIA</sequence>